<feature type="coiled-coil region" evidence="1">
    <location>
        <begin position="35"/>
        <end position="62"/>
    </location>
</feature>
<accession>A0A235BNU6</accession>
<organism evidence="2 3">
    <name type="scientific">candidate division WOR-3 bacterium JGI_Cruoil_03_51_56</name>
    <dbReference type="NCBI Taxonomy" id="1973747"/>
    <lineage>
        <taxon>Bacteria</taxon>
        <taxon>Bacteria division WOR-3</taxon>
    </lineage>
</organism>
<gene>
    <name evidence="2" type="ORF">CH330_09910</name>
</gene>
<evidence type="ECO:0000313" key="3">
    <source>
        <dbReference type="Proteomes" id="UP000215559"/>
    </source>
</evidence>
<dbReference type="EMBL" id="NOZP01000186">
    <property type="protein sequence ID" value="OYD13884.1"/>
    <property type="molecule type" value="Genomic_DNA"/>
</dbReference>
<dbReference type="AlphaFoldDB" id="A0A235BNU6"/>
<evidence type="ECO:0000313" key="2">
    <source>
        <dbReference type="EMBL" id="OYD13884.1"/>
    </source>
</evidence>
<evidence type="ECO:0000256" key="1">
    <source>
        <dbReference type="SAM" id="Coils"/>
    </source>
</evidence>
<name>A0A235BNU6_UNCW3</name>
<evidence type="ECO:0008006" key="4">
    <source>
        <dbReference type="Google" id="ProtNLM"/>
    </source>
</evidence>
<protein>
    <recommendedName>
        <fullName evidence="4">Septum formation initiator</fullName>
    </recommendedName>
</protein>
<dbReference type="Proteomes" id="UP000215559">
    <property type="component" value="Unassembled WGS sequence"/>
</dbReference>
<proteinExistence type="predicted"/>
<keyword evidence="1" id="KW-0175">Coiled coil</keyword>
<reference evidence="2 3" key="1">
    <citation type="submission" date="2017-07" db="EMBL/GenBank/DDBJ databases">
        <title>Recovery of genomes from metagenomes via a dereplication, aggregation, and scoring strategy.</title>
        <authorList>
            <person name="Sieber C.M."/>
            <person name="Probst A.J."/>
            <person name="Sharrar A."/>
            <person name="Thomas B.C."/>
            <person name="Hess M."/>
            <person name="Tringe S.G."/>
            <person name="Banfield J.F."/>
        </authorList>
    </citation>
    <scope>NUCLEOTIDE SEQUENCE [LARGE SCALE GENOMIC DNA]</scope>
    <source>
        <strain evidence="2">JGI_Cruoil_03_51_56</strain>
    </source>
</reference>
<sequence>MKPKTRHRRLWLVFLGILTLLLLIFLPGPNGLVKVLLKQHRAACLEQELRHMEKEIDSLNLCQRELKDSTFVREYLHECFSPLKESTSVK</sequence>
<comment type="caution">
    <text evidence="2">The sequence shown here is derived from an EMBL/GenBank/DDBJ whole genome shotgun (WGS) entry which is preliminary data.</text>
</comment>